<dbReference type="GO" id="GO:0005198">
    <property type="term" value="F:structural molecule activity"/>
    <property type="evidence" value="ECO:0007669"/>
    <property type="project" value="TreeGrafter"/>
</dbReference>
<dbReference type="SUPFAM" id="SSF46785">
    <property type="entry name" value="Winged helix' DNA-binding domain"/>
    <property type="match status" value="2"/>
</dbReference>
<dbReference type="PANTHER" id="PTHR13149">
    <property type="entry name" value="VACUOLAR PROTEIN SORTING-ASSOCIATED PROTEIN VPS25"/>
    <property type="match status" value="1"/>
</dbReference>
<dbReference type="InterPro" id="IPR008570">
    <property type="entry name" value="ESCRT-II_cplx_Vps25-sub"/>
</dbReference>
<evidence type="ECO:0000256" key="1">
    <source>
        <dbReference type="ARBA" id="ARBA00009674"/>
    </source>
</evidence>
<evidence type="ECO:0000256" key="3">
    <source>
        <dbReference type="ARBA" id="ARBA00022927"/>
    </source>
</evidence>
<proteinExistence type="inferred from homology"/>
<protein>
    <submittedName>
        <fullName evidence="4">Vacuolar protein sorting-associated protein 25</fullName>
    </submittedName>
</protein>
<dbReference type="Proteomes" id="UP000019335">
    <property type="component" value="Chromosome 7"/>
</dbReference>
<evidence type="ECO:0000313" key="5">
    <source>
        <dbReference type="Proteomes" id="UP000019335"/>
    </source>
</evidence>
<keyword evidence="3" id="KW-0653">Protein transport</keyword>
<dbReference type="InterPro" id="IPR036390">
    <property type="entry name" value="WH_DNA-bd_sf"/>
</dbReference>
<dbReference type="OrthoDB" id="245150at2759"/>
<dbReference type="Gene3D" id="1.10.10.10">
    <property type="entry name" value="Winged helix-like DNA-binding domain superfamily/Winged helix DNA-binding domain"/>
    <property type="match status" value="1"/>
</dbReference>
<dbReference type="GO" id="GO:0000814">
    <property type="term" value="C:ESCRT II complex"/>
    <property type="evidence" value="ECO:0007669"/>
    <property type="project" value="InterPro"/>
</dbReference>
<dbReference type="EMBL" id="AZIL01000517">
    <property type="protein sequence ID" value="EWM27184.1"/>
    <property type="molecule type" value="Genomic_DNA"/>
</dbReference>
<dbReference type="Gene3D" id="1.10.10.570">
    <property type="entry name" value="Winged helix' DNA-binding domain. Chain C. Domain 1"/>
    <property type="match status" value="1"/>
</dbReference>
<keyword evidence="2" id="KW-0813">Transport</keyword>
<dbReference type="GO" id="GO:0042803">
    <property type="term" value="F:protein homodimerization activity"/>
    <property type="evidence" value="ECO:0007669"/>
    <property type="project" value="TreeGrafter"/>
</dbReference>
<dbReference type="InterPro" id="IPR014041">
    <property type="entry name" value="ESCRT-II_cplx_Vps25-sub_N"/>
</dbReference>
<dbReference type="Pfam" id="PF05871">
    <property type="entry name" value="ESCRT-II"/>
    <property type="match status" value="1"/>
</dbReference>
<evidence type="ECO:0000313" key="4">
    <source>
        <dbReference type="EMBL" id="EWM27184.1"/>
    </source>
</evidence>
<accession>W7U3C0</accession>
<sequence>MVVSPVPPEEVLPEYHGFPPFFTLQPVLETRKMQLKLWRELVLKWHQAKGVQILKLNEWPLFANPAINRTLPLDGRREVVQSLVSSGHAEWKDDSRTTALVLWRSAQEVAASILTFIRDNGMAGNVYTVYELRAGDEITVGADFHGTEPTIFRRALEILERQGKAALFKGSSEEGDGIKFVADA</sequence>
<keyword evidence="5" id="KW-1185">Reference proteome</keyword>
<dbReference type="InterPro" id="IPR036388">
    <property type="entry name" value="WH-like_DNA-bd_sf"/>
</dbReference>
<comment type="caution">
    <text evidence="4">The sequence shown here is derived from an EMBL/GenBank/DDBJ whole genome shotgun (WGS) entry which is preliminary data.</text>
</comment>
<name>W7U3C0_9STRA</name>
<reference evidence="4 5" key="1">
    <citation type="journal article" date="2014" name="Mol. Plant">
        <title>Chromosome Scale Genome Assembly and Transcriptome Profiling of Nannochloropsis gaditana in Nitrogen Depletion.</title>
        <authorList>
            <person name="Corteggiani Carpinelli E."/>
            <person name="Telatin A."/>
            <person name="Vitulo N."/>
            <person name="Forcato C."/>
            <person name="D'Angelo M."/>
            <person name="Schiavon R."/>
            <person name="Vezzi A."/>
            <person name="Giacometti G.M."/>
            <person name="Morosinotto T."/>
            <person name="Valle G."/>
        </authorList>
    </citation>
    <scope>NUCLEOTIDE SEQUENCE [LARGE SCALE GENOMIC DNA]</scope>
    <source>
        <strain evidence="4 5">B-31</strain>
    </source>
</reference>
<dbReference type="GO" id="GO:0043328">
    <property type="term" value="P:protein transport to vacuole involved in ubiquitin-dependent protein catabolic process via the multivesicular body sorting pathway"/>
    <property type="evidence" value="ECO:0007669"/>
    <property type="project" value="TreeGrafter"/>
</dbReference>
<evidence type="ECO:0000256" key="2">
    <source>
        <dbReference type="ARBA" id="ARBA00022448"/>
    </source>
</evidence>
<dbReference type="AlphaFoldDB" id="W7U3C0"/>
<comment type="similarity">
    <text evidence="1">Belongs to the VPS25 family.</text>
</comment>
<dbReference type="PANTHER" id="PTHR13149:SF0">
    <property type="entry name" value="VACUOLAR PROTEIN-SORTING-ASSOCIATED PROTEIN 25"/>
    <property type="match status" value="1"/>
</dbReference>
<gene>
    <name evidence="4" type="ORF">Naga_100010g110</name>
</gene>
<organism evidence="4 5">
    <name type="scientific">Nannochloropsis gaditana</name>
    <dbReference type="NCBI Taxonomy" id="72520"/>
    <lineage>
        <taxon>Eukaryota</taxon>
        <taxon>Sar</taxon>
        <taxon>Stramenopiles</taxon>
        <taxon>Ochrophyta</taxon>
        <taxon>Eustigmatophyceae</taxon>
        <taxon>Eustigmatales</taxon>
        <taxon>Monodopsidaceae</taxon>
        <taxon>Nannochloropsis</taxon>
    </lineage>
</organism>